<name>A0A8H2VKV1_9SACH</name>
<gene>
    <name evidence="1" type="ORF">KABA2_13S05676</name>
</gene>
<sequence>MDSNNINHLILLLKSCSSQNINAVPAVLNNLVYFIPRIQIESSLVDLVYAFVESPLLIHINPLELFEAGHAIFKWKLQISEPTVSLHDFFSIWNDCFNLCQSWTLPKLSILCGILTMKNEYDSLQKTYYVDDSGQLAKIFQSWREDIFIPLWIHLYNQSMTQDLDLTELLTSIYATVSARIDLRNKNMKPLWNVISHSCINVLIKHVYGEASNDSKGTFYSDNMNHLARILQFSMTETEPHCASDILDDLIKVSLVLSQKEFNSVMPNKTYDIPFYSRRFISIILAIRGCLESRNLVPTEWYKKSLIILYYLNFIADDFGTVGFMSYEFVYGICVDGLLMHKDVTDVTLSLIDLFQSHFNPSLRYPNKVNDSRLIFLLEYMDTINKKIPDLDIKFVTNIEFPIVSSHLVSRIQQIRESAHTTMMSLLLNTSRSVNFLQWKKDQVHDYTSMVISQYNSGMLTNDQLHIIFKSIGCSLPLMQTIDRDMVMYVLHVLYRAIVNTPLKNPAQRVELIKCLTLQLPYCHPSHLSDWLDNILQLITQSSLDGQATNDILNCTWDVISTMHSDISLRWWYTNMTSDKCRL</sequence>
<dbReference type="AlphaFoldDB" id="A0A8H2VKV1"/>
<proteinExistence type="predicted"/>
<keyword evidence="2" id="KW-1185">Reference proteome</keyword>
<dbReference type="RefSeq" id="XP_041409059.1">
    <property type="nucleotide sequence ID" value="XM_041553125.1"/>
</dbReference>
<dbReference type="EMBL" id="CAEFZW010000013">
    <property type="protein sequence ID" value="CAB4257215.1"/>
    <property type="molecule type" value="Genomic_DNA"/>
</dbReference>
<organism evidence="1 2">
    <name type="scientific">Maudiozyma barnettii</name>
    <dbReference type="NCBI Taxonomy" id="61262"/>
    <lineage>
        <taxon>Eukaryota</taxon>
        <taxon>Fungi</taxon>
        <taxon>Dikarya</taxon>
        <taxon>Ascomycota</taxon>
        <taxon>Saccharomycotina</taxon>
        <taxon>Saccharomycetes</taxon>
        <taxon>Saccharomycetales</taxon>
        <taxon>Saccharomycetaceae</taxon>
        <taxon>Maudiozyma</taxon>
    </lineage>
</organism>
<dbReference type="GeneID" id="64860329"/>
<comment type="caution">
    <text evidence="1">The sequence shown here is derived from an EMBL/GenBank/DDBJ whole genome shotgun (WGS) entry which is preliminary data.</text>
</comment>
<protein>
    <submittedName>
        <fullName evidence="1">Similar to Saccharomyces cerevisiae YGR077C PEX8 Intraperoxisomal organizer of the peroxisomal import machinery</fullName>
    </submittedName>
</protein>
<evidence type="ECO:0000313" key="1">
    <source>
        <dbReference type="EMBL" id="CAB4257215.1"/>
    </source>
</evidence>
<accession>A0A8H2VKV1</accession>
<dbReference type="Proteomes" id="UP000644660">
    <property type="component" value="Unassembled WGS sequence"/>
</dbReference>
<dbReference type="OrthoDB" id="2357318at2759"/>
<dbReference type="PANTHER" id="PTHR39214">
    <property type="entry name" value="MICROBODY (PEROXISOME) BIOGENESIS PROTEIN PEROXIN 8 (EUROFUNG)"/>
    <property type="match status" value="1"/>
</dbReference>
<dbReference type="InterPro" id="IPR055334">
    <property type="entry name" value="PEX8-like"/>
</dbReference>
<reference evidence="1 2" key="1">
    <citation type="submission" date="2020-05" db="EMBL/GenBank/DDBJ databases">
        <authorList>
            <person name="Casaregola S."/>
            <person name="Devillers H."/>
            <person name="Grondin C."/>
        </authorList>
    </citation>
    <scope>NUCLEOTIDE SEQUENCE [LARGE SCALE GENOMIC DNA]</scope>
    <source>
        <strain evidence="1 2">CLIB 1767</strain>
    </source>
</reference>
<dbReference type="PANTHER" id="PTHR39214:SF1">
    <property type="entry name" value="MICROBODY (PEROXISOME) BIOGENESIS PROTEIN PEROXIN 8 (EUROFUNG)"/>
    <property type="match status" value="1"/>
</dbReference>
<evidence type="ECO:0000313" key="2">
    <source>
        <dbReference type="Proteomes" id="UP000644660"/>
    </source>
</evidence>